<dbReference type="Gene3D" id="1.20.140.10">
    <property type="entry name" value="Butyryl-CoA Dehydrogenase, subunit A, domain 3"/>
    <property type="match status" value="1"/>
</dbReference>
<evidence type="ECO:0000259" key="5">
    <source>
        <dbReference type="Pfam" id="PF00441"/>
    </source>
</evidence>
<evidence type="ECO:0000256" key="1">
    <source>
        <dbReference type="ARBA" id="ARBA00009347"/>
    </source>
</evidence>
<feature type="non-terminal residue" evidence="6">
    <location>
        <position position="1"/>
    </location>
</feature>
<dbReference type="SUPFAM" id="SSF56645">
    <property type="entry name" value="Acyl-CoA dehydrogenase NM domain-like"/>
    <property type="match status" value="1"/>
</dbReference>
<dbReference type="SUPFAM" id="SSF47203">
    <property type="entry name" value="Acyl-CoA dehydrogenase C-terminal domain-like"/>
    <property type="match status" value="1"/>
</dbReference>
<comment type="similarity">
    <text evidence="1">Belongs to the acyl-CoA dehydrogenase family.</text>
</comment>
<dbReference type="GO" id="GO:0003995">
    <property type="term" value="F:acyl-CoA dehydrogenase activity"/>
    <property type="evidence" value="ECO:0007669"/>
    <property type="project" value="TreeGrafter"/>
</dbReference>
<evidence type="ECO:0000256" key="4">
    <source>
        <dbReference type="ARBA" id="ARBA00023002"/>
    </source>
</evidence>
<dbReference type="Gene3D" id="2.40.110.10">
    <property type="entry name" value="Butyryl-CoA Dehydrogenase, subunit A, domain 2"/>
    <property type="match status" value="1"/>
</dbReference>
<evidence type="ECO:0000256" key="3">
    <source>
        <dbReference type="ARBA" id="ARBA00022827"/>
    </source>
</evidence>
<dbReference type="EMBL" id="UINC01050499">
    <property type="protein sequence ID" value="SVB63531.1"/>
    <property type="molecule type" value="Genomic_DNA"/>
</dbReference>
<sequence>FVPNAHISDYIVVVARTGNGEDDISLFILPSQSNGVNQTLLKTIASDRQSEVTFDNVELPASSLLGEKNRGWQTIEKVLKWGAIGKCAEMSGGGQSVLDMTVEYAKQRTQFGRPIGTFQAIQHHCANMATDVEGAKFITYQAAWMLSEGLPADREVAMAKAWVSDAYKRVCALGHQSHGAIGFTKEHNMQLYSRRAKAAELAFGDSDLHLDKVAEIIGL</sequence>
<evidence type="ECO:0000256" key="2">
    <source>
        <dbReference type="ARBA" id="ARBA00022630"/>
    </source>
</evidence>
<accession>A0A382FNI7</accession>
<dbReference type="InterPro" id="IPR009100">
    <property type="entry name" value="AcylCoA_DH/oxidase_NM_dom_sf"/>
</dbReference>
<protein>
    <recommendedName>
        <fullName evidence="5">Acyl-CoA dehydrogenase/oxidase C-terminal domain-containing protein</fullName>
    </recommendedName>
</protein>
<feature type="domain" description="Acyl-CoA dehydrogenase/oxidase C-terminal" evidence="5">
    <location>
        <begin position="69"/>
        <end position="216"/>
    </location>
</feature>
<gene>
    <name evidence="6" type="ORF">METZ01_LOCUS216385</name>
</gene>
<keyword evidence="4" id="KW-0560">Oxidoreductase</keyword>
<keyword evidence="3" id="KW-0274">FAD</keyword>
<dbReference type="CDD" id="cd00567">
    <property type="entry name" value="ACAD"/>
    <property type="match status" value="1"/>
</dbReference>
<evidence type="ECO:0000313" key="6">
    <source>
        <dbReference type="EMBL" id="SVB63531.1"/>
    </source>
</evidence>
<dbReference type="PANTHER" id="PTHR43884:SF20">
    <property type="entry name" value="ACYL-COA DEHYDROGENASE FADE28"/>
    <property type="match status" value="1"/>
</dbReference>
<reference evidence="6" key="1">
    <citation type="submission" date="2018-05" db="EMBL/GenBank/DDBJ databases">
        <authorList>
            <person name="Lanie J.A."/>
            <person name="Ng W.-L."/>
            <person name="Kazmierczak K.M."/>
            <person name="Andrzejewski T.M."/>
            <person name="Davidsen T.M."/>
            <person name="Wayne K.J."/>
            <person name="Tettelin H."/>
            <person name="Glass J.I."/>
            <person name="Rusch D."/>
            <person name="Podicherti R."/>
            <person name="Tsui H.-C.T."/>
            <person name="Winkler M.E."/>
        </authorList>
    </citation>
    <scope>NUCLEOTIDE SEQUENCE</scope>
</reference>
<dbReference type="InterPro" id="IPR009075">
    <property type="entry name" value="AcylCo_DH/oxidase_C"/>
</dbReference>
<dbReference type="InterPro" id="IPR036250">
    <property type="entry name" value="AcylCo_DH-like_C"/>
</dbReference>
<dbReference type="InterPro" id="IPR046373">
    <property type="entry name" value="Acyl-CoA_Oxase/DH_mid-dom_sf"/>
</dbReference>
<organism evidence="6">
    <name type="scientific">marine metagenome</name>
    <dbReference type="NCBI Taxonomy" id="408172"/>
    <lineage>
        <taxon>unclassified sequences</taxon>
        <taxon>metagenomes</taxon>
        <taxon>ecological metagenomes</taxon>
    </lineage>
</organism>
<dbReference type="Pfam" id="PF00441">
    <property type="entry name" value="Acyl-CoA_dh_1"/>
    <property type="match status" value="1"/>
</dbReference>
<dbReference type="PANTHER" id="PTHR43884">
    <property type="entry name" value="ACYL-COA DEHYDROGENASE"/>
    <property type="match status" value="1"/>
</dbReference>
<dbReference type="AlphaFoldDB" id="A0A382FNI7"/>
<proteinExistence type="inferred from homology"/>
<keyword evidence="2" id="KW-0285">Flavoprotein</keyword>
<name>A0A382FNI7_9ZZZZ</name>